<feature type="non-terminal residue" evidence="2">
    <location>
        <position position="245"/>
    </location>
</feature>
<accession>A0AAV5UBC2</accession>
<protein>
    <recommendedName>
        <fullName evidence="4">G protein-coupled receptor</fullName>
    </recommendedName>
</protein>
<keyword evidence="1" id="KW-0812">Transmembrane</keyword>
<proteinExistence type="predicted"/>
<feature type="transmembrane region" description="Helical" evidence="1">
    <location>
        <begin position="113"/>
        <end position="136"/>
    </location>
</feature>
<dbReference type="EMBL" id="BTSX01000006">
    <property type="protein sequence ID" value="GMT03414.1"/>
    <property type="molecule type" value="Genomic_DNA"/>
</dbReference>
<keyword evidence="3" id="KW-1185">Reference proteome</keyword>
<sequence>LYIPSLFVFGDFFLLLIRFLLIIAPLAFLLLLNLRLLGFLQSQSSLYASESGSCVLLVSLHNRGVIASLPLAAAASAASTPAPATASAAAASAPSAATAAATAAARLAATARVVVAAVVAAFSIVAAVIAAAALLVVDFAALLAATTIIAALVAAVIAAAVVVAATSAAPAASLVAGDGSRVRLLADYGGVGRLDYCSRVGRRDLLGEPCDLSSILDPLARFSCSFRGETSRGKADKGKNEEGTS</sequence>
<reference evidence="2" key="1">
    <citation type="submission" date="2023-10" db="EMBL/GenBank/DDBJ databases">
        <title>Genome assembly of Pristionchus species.</title>
        <authorList>
            <person name="Yoshida K."/>
            <person name="Sommer R.J."/>
        </authorList>
    </citation>
    <scope>NUCLEOTIDE SEQUENCE</scope>
    <source>
        <strain evidence="2">RS0144</strain>
    </source>
</reference>
<comment type="caution">
    <text evidence="2">The sequence shown here is derived from an EMBL/GenBank/DDBJ whole genome shotgun (WGS) entry which is preliminary data.</text>
</comment>
<feature type="transmembrane region" description="Helical" evidence="1">
    <location>
        <begin position="12"/>
        <end position="34"/>
    </location>
</feature>
<evidence type="ECO:0000313" key="3">
    <source>
        <dbReference type="Proteomes" id="UP001432027"/>
    </source>
</evidence>
<feature type="non-terminal residue" evidence="2">
    <location>
        <position position="1"/>
    </location>
</feature>
<dbReference type="Proteomes" id="UP001432027">
    <property type="component" value="Unassembled WGS sequence"/>
</dbReference>
<keyword evidence="1" id="KW-0472">Membrane</keyword>
<feature type="transmembrane region" description="Helical" evidence="1">
    <location>
        <begin position="142"/>
        <end position="165"/>
    </location>
</feature>
<dbReference type="AlphaFoldDB" id="A0AAV5UBC2"/>
<evidence type="ECO:0000313" key="2">
    <source>
        <dbReference type="EMBL" id="GMT03414.1"/>
    </source>
</evidence>
<keyword evidence="1" id="KW-1133">Transmembrane helix</keyword>
<gene>
    <name evidence="2" type="ORF">PENTCL1PPCAC_25588</name>
</gene>
<evidence type="ECO:0000256" key="1">
    <source>
        <dbReference type="SAM" id="Phobius"/>
    </source>
</evidence>
<name>A0AAV5UBC2_9BILA</name>
<organism evidence="2 3">
    <name type="scientific">Pristionchus entomophagus</name>
    <dbReference type="NCBI Taxonomy" id="358040"/>
    <lineage>
        <taxon>Eukaryota</taxon>
        <taxon>Metazoa</taxon>
        <taxon>Ecdysozoa</taxon>
        <taxon>Nematoda</taxon>
        <taxon>Chromadorea</taxon>
        <taxon>Rhabditida</taxon>
        <taxon>Rhabditina</taxon>
        <taxon>Diplogasteromorpha</taxon>
        <taxon>Diplogasteroidea</taxon>
        <taxon>Neodiplogasteridae</taxon>
        <taxon>Pristionchus</taxon>
    </lineage>
</organism>
<evidence type="ECO:0008006" key="4">
    <source>
        <dbReference type="Google" id="ProtNLM"/>
    </source>
</evidence>